<evidence type="ECO:0000313" key="1">
    <source>
        <dbReference type="EMBL" id="BCU03787.1"/>
    </source>
</evidence>
<organism evidence="1 2">
    <name type="scientific">Pandoravirus japonicus</name>
    <dbReference type="NCBI Taxonomy" id="2823154"/>
    <lineage>
        <taxon>Viruses</taxon>
        <taxon>Pandoravirus</taxon>
    </lineage>
</organism>
<accession>A0A811BRM0</accession>
<protein>
    <submittedName>
        <fullName evidence="1">Uncharacterized protein</fullName>
    </submittedName>
</protein>
<proteinExistence type="predicted"/>
<dbReference type="Proteomes" id="UP001253637">
    <property type="component" value="Segment"/>
</dbReference>
<reference evidence="1" key="1">
    <citation type="submission" date="2021-04" db="EMBL/GenBank/DDBJ databases">
        <title>Draft Genome Sequence of Pandoravirus japonicus, Isolated from the Sabaishi River of Niigata, Japan.</title>
        <authorList>
            <person name="Hosokawa N."/>
            <person name="Takahashi H."/>
            <person name="Aoki K."/>
            <person name="Takemura M."/>
        </authorList>
    </citation>
    <scope>NUCLEOTIDE SEQUENCE</scope>
</reference>
<name>A0A811BRM0_9VIRU</name>
<dbReference type="EMBL" id="LC625835">
    <property type="protein sequence ID" value="BCU03787.1"/>
    <property type="molecule type" value="Genomic_DNA"/>
</dbReference>
<evidence type="ECO:0000313" key="2">
    <source>
        <dbReference type="Proteomes" id="UP001253637"/>
    </source>
</evidence>
<sequence length="174" mass="19411">MPARARARLPRLFFDLNADWIKCMLLGALSSFLPLADEPCGPSRPSFRAASARPRSPGFVSPADPFAFFFFFCTPETLVIGAPTGAHADQWGKVGARHRAQRDGSAAPRAAICRPVILGAVCPSRRATKNRNMTGDSKQSCFFRFSYGRRCNQEDTFLSLFFLFFYCQTKKKVE</sequence>